<dbReference type="HOGENOM" id="CLU_540794_0_0_1"/>
<feature type="compositionally biased region" description="Polar residues" evidence="2">
    <location>
        <begin position="346"/>
        <end position="355"/>
    </location>
</feature>
<dbReference type="CDD" id="cd00067">
    <property type="entry name" value="GAL4"/>
    <property type="match status" value="1"/>
</dbReference>
<evidence type="ECO:0000313" key="5">
    <source>
        <dbReference type="Proteomes" id="UP000028524"/>
    </source>
</evidence>
<gene>
    <name evidence="4" type="ORF">S40285_10560</name>
</gene>
<feature type="region of interest" description="Disordered" evidence="2">
    <location>
        <begin position="50"/>
        <end position="91"/>
    </location>
</feature>
<feature type="region of interest" description="Disordered" evidence="2">
    <location>
        <begin position="241"/>
        <end position="260"/>
    </location>
</feature>
<dbReference type="PROSITE" id="PS50048">
    <property type="entry name" value="ZN2_CY6_FUNGAL_2"/>
    <property type="match status" value="1"/>
</dbReference>
<organism evidence="4 5">
    <name type="scientific">Stachybotrys chlorohalonatus (strain IBT 40285)</name>
    <dbReference type="NCBI Taxonomy" id="1283841"/>
    <lineage>
        <taxon>Eukaryota</taxon>
        <taxon>Fungi</taxon>
        <taxon>Dikarya</taxon>
        <taxon>Ascomycota</taxon>
        <taxon>Pezizomycotina</taxon>
        <taxon>Sordariomycetes</taxon>
        <taxon>Hypocreomycetidae</taxon>
        <taxon>Hypocreales</taxon>
        <taxon>Stachybotryaceae</taxon>
        <taxon>Stachybotrys</taxon>
    </lineage>
</organism>
<keyword evidence="1" id="KW-0539">Nucleus</keyword>
<dbReference type="OrthoDB" id="2574141at2759"/>
<dbReference type="GO" id="GO:0000981">
    <property type="term" value="F:DNA-binding transcription factor activity, RNA polymerase II-specific"/>
    <property type="evidence" value="ECO:0007669"/>
    <property type="project" value="InterPro"/>
</dbReference>
<reference evidence="4 5" key="1">
    <citation type="journal article" date="2014" name="BMC Genomics">
        <title>Comparative genome sequencing reveals chemotype-specific gene clusters in the toxigenic black mold Stachybotrys.</title>
        <authorList>
            <person name="Semeiks J."/>
            <person name="Borek D."/>
            <person name="Otwinowski Z."/>
            <person name="Grishin N.V."/>
        </authorList>
    </citation>
    <scope>NUCLEOTIDE SEQUENCE [LARGE SCALE GENOMIC DNA]</scope>
    <source>
        <strain evidence="4 5">IBT 40285</strain>
    </source>
</reference>
<feature type="compositionally biased region" description="Pro residues" evidence="2">
    <location>
        <begin position="243"/>
        <end position="252"/>
    </location>
</feature>
<evidence type="ECO:0000256" key="2">
    <source>
        <dbReference type="SAM" id="MobiDB-lite"/>
    </source>
</evidence>
<dbReference type="OMA" id="QTRECVR"/>
<dbReference type="InParanoid" id="A0A084QAR8"/>
<dbReference type="AlphaFoldDB" id="A0A084QAR8"/>
<evidence type="ECO:0000256" key="1">
    <source>
        <dbReference type="ARBA" id="ARBA00023242"/>
    </source>
</evidence>
<feature type="compositionally biased region" description="Low complexity" evidence="2">
    <location>
        <begin position="77"/>
        <end position="89"/>
    </location>
</feature>
<dbReference type="InterPro" id="IPR050797">
    <property type="entry name" value="Carb_Metab_Trans_Reg"/>
</dbReference>
<dbReference type="Pfam" id="PF00172">
    <property type="entry name" value="Zn_clus"/>
    <property type="match status" value="1"/>
</dbReference>
<dbReference type="GO" id="GO:0008270">
    <property type="term" value="F:zinc ion binding"/>
    <property type="evidence" value="ECO:0007669"/>
    <property type="project" value="InterPro"/>
</dbReference>
<dbReference type="SUPFAM" id="SSF57701">
    <property type="entry name" value="Zn2/Cys6 DNA-binding domain"/>
    <property type="match status" value="1"/>
</dbReference>
<dbReference type="Gene3D" id="4.10.240.10">
    <property type="entry name" value="Zn(2)-C6 fungal-type DNA-binding domain"/>
    <property type="match status" value="1"/>
</dbReference>
<dbReference type="EMBL" id="KL660875">
    <property type="protein sequence ID" value="KFA61053.1"/>
    <property type="molecule type" value="Genomic_DNA"/>
</dbReference>
<feature type="compositionally biased region" description="Polar residues" evidence="2">
    <location>
        <begin position="171"/>
        <end position="182"/>
    </location>
</feature>
<accession>A0A084QAR8</accession>
<sequence>MLQEKPLRFACDRCHAQKLRCPRAVDPDKNRPDEPCSRCRKADVPCVVSERGKVGRPAKVSKRKASPGLAHSHSHSSRSSVSSSYDRSSIPPVAAPMADPVFFTPRSSPVPGLSPPRSDEHMMCDPDYTTAFYDAGSAMMTPMAHLTEAVFGMPSTGSDDSSEVNGAGWASHSNWSDTTSHPTPGLPDAHMPYRLDFDLNLDLSAPFTGAGDMLDVAPDMPYMAKSDPSAALFEPAAMQSMPMPKPSPPTSSPMPSRAPSSNATHFYKLTTLNAKILQFLETYRHTPMLDDAGSMNQVTKEVVEFSGELIEIARQVMPGNGGRGLGIDSGASDVSSVPSLEDDGSRATSRMPSRSSSVDDFAMFEADQHMVPTIPQSAIIFLLLGCYTQLLHSFEFTVYSLHKRHAKSNQLDMNMWKHPDTIDSLLKASLVIHTVTYLLDCVHRAFSGVQPEAPDFASFAEAGECSTWKGFFWGQSDNFAKDGLLTQAFVEIQEREQSVMRKAHHLKQAISRFHI</sequence>
<keyword evidence="5" id="KW-1185">Reference proteome</keyword>
<feature type="region of interest" description="Disordered" evidence="2">
    <location>
        <begin position="323"/>
        <end position="355"/>
    </location>
</feature>
<feature type="region of interest" description="Disordered" evidence="2">
    <location>
        <begin position="155"/>
        <end position="187"/>
    </location>
</feature>
<dbReference type="Proteomes" id="UP000028524">
    <property type="component" value="Unassembled WGS sequence"/>
</dbReference>
<dbReference type="SMART" id="SM00066">
    <property type="entry name" value="GAL4"/>
    <property type="match status" value="1"/>
</dbReference>
<name>A0A084QAR8_STAC4</name>
<evidence type="ECO:0000259" key="3">
    <source>
        <dbReference type="PROSITE" id="PS50048"/>
    </source>
</evidence>
<dbReference type="STRING" id="1283841.A0A084QAR8"/>
<proteinExistence type="predicted"/>
<protein>
    <recommendedName>
        <fullName evidence="3">Zn(2)-C6 fungal-type domain-containing protein</fullName>
    </recommendedName>
</protein>
<feature type="compositionally biased region" description="Basic residues" evidence="2">
    <location>
        <begin position="54"/>
        <end position="65"/>
    </location>
</feature>
<dbReference type="InterPro" id="IPR036864">
    <property type="entry name" value="Zn2-C6_fun-type_DNA-bd_sf"/>
</dbReference>
<evidence type="ECO:0000313" key="4">
    <source>
        <dbReference type="EMBL" id="KFA61053.1"/>
    </source>
</evidence>
<dbReference type="InterPro" id="IPR001138">
    <property type="entry name" value="Zn2Cys6_DnaBD"/>
</dbReference>
<dbReference type="PANTHER" id="PTHR31668">
    <property type="entry name" value="GLUCOSE TRANSPORT TRANSCRIPTION REGULATOR RGT1-RELATED-RELATED"/>
    <property type="match status" value="1"/>
</dbReference>
<feature type="domain" description="Zn(2)-C6 fungal-type" evidence="3">
    <location>
        <begin position="10"/>
        <end position="48"/>
    </location>
</feature>